<gene>
    <name evidence="2" type="ORF">PVAG01_04116</name>
</gene>
<dbReference type="EMBL" id="JBFCZG010000003">
    <property type="protein sequence ID" value="KAL3424835.1"/>
    <property type="molecule type" value="Genomic_DNA"/>
</dbReference>
<evidence type="ECO:0000313" key="3">
    <source>
        <dbReference type="Proteomes" id="UP001629113"/>
    </source>
</evidence>
<comment type="caution">
    <text evidence="2">The sequence shown here is derived from an EMBL/GenBank/DDBJ whole genome shotgun (WGS) entry which is preliminary data.</text>
</comment>
<accession>A0ABR4PNG7</accession>
<dbReference type="Proteomes" id="UP001629113">
    <property type="component" value="Unassembled WGS sequence"/>
</dbReference>
<keyword evidence="3" id="KW-1185">Reference proteome</keyword>
<protein>
    <submittedName>
        <fullName evidence="2">Uncharacterized protein</fullName>
    </submittedName>
</protein>
<dbReference type="Gene3D" id="3.30.160.60">
    <property type="entry name" value="Classic Zinc Finger"/>
    <property type="match status" value="1"/>
</dbReference>
<organism evidence="2 3">
    <name type="scientific">Phlyctema vagabunda</name>
    <dbReference type="NCBI Taxonomy" id="108571"/>
    <lineage>
        <taxon>Eukaryota</taxon>
        <taxon>Fungi</taxon>
        <taxon>Dikarya</taxon>
        <taxon>Ascomycota</taxon>
        <taxon>Pezizomycotina</taxon>
        <taxon>Leotiomycetes</taxon>
        <taxon>Helotiales</taxon>
        <taxon>Dermateaceae</taxon>
        <taxon>Phlyctema</taxon>
    </lineage>
</organism>
<feature type="compositionally biased region" description="Low complexity" evidence="1">
    <location>
        <begin position="125"/>
        <end position="143"/>
    </location>
</feature>
<feature type="compositionally biased region" description="Low complexity" evidence="1">
    <location>
        <begin position="93"/>
        <end position="107"/>
    </location>
</feature>
<evidence type="ECO:0000256" key="1">
    <source>
        <dbReference type="SAM" id="MobiDB-lite"/>
    </source>
</evidence>
<name>A0ABR4PNG7_9HELO</name>
<proteinExistence type="predicted"/>
<feature type="compositionally biased region" description="Basic residues" evidence="1">
    <location>
        <begin position="75"/>
        <end position="89"/>
    </location>
</feature>
<evidence type="ECO:0000313" key="2">
    <source>
        <dbReference type="EMBL" id="KAL3424835.1"/>
    </source>
</evidence>
<feature type="compositionally biased region" description="Polar residues" evidence="1">
    <location>
        <begin position="144"/>
        <end position="163"/>
    </location>
</feature>
<feature type="region of interest" description="Disordered" evidence="1">
    <location>
        <begin position="67"/>
        <end position="165"/>
    </location>
</feature>
<reference evidence="2 3" key="1">
    <citation type="submission" date="2024-06" db="EMBL/GenBank/DDBJ databases">
        <title>Complete genome of Phlyctema vagabunda strain 19-DSS-EL-015.</title>
        <authorList>
            <person name="Fiorenzani C."/>
        </authorList>
    </citation>
    <scope>NUCLEOTIDE SEQUENCE [LARGE SCALE GENOMIC DNA]</scope>
    <source>
        <strain evidence="2 3">19-DSS-EL-015</strain>
    </source>
</reference>
<feature type="region of interest" description="Disordered" evidence="1">
    <location>
        <begin position="226"/>
        <end position="267"/>
    </location>
</feature>
<sequence>MSTVGVQHYDARFEAGLRNSYTWPHFEMPEQYIPSEMNSGSLAPYDPNMPIYSRSISASPPRACLTPEQRELKRQRDHARRTSKTRQRKDRSSSSTSNNYIGSNTSTPEVMPRSLSDYQSLTSAPNMSHSPHMSQSPHIIPSPNMSQSPHIAQSPHISQSPHLSHSAHLVSSPIIASPAYLSSYSPQPPFPSHIHEPGPDMYGQVFAIGSNDFEIPSYGIPYTSNPESNIQSYAPRPHSMSSASEAPSMYPNHHSPPVGSPDSSSEAVRVVHSRPKPQCWEHGCNGRQFSTFSNLLRHQREKSGVAAKSTCPHCGAEFTRTTARNGHMLHDKCKQRRYS</sequence>